<accession>A0A1G6BFL4</accession>
<evidence type="ECO:0000313" key="2">
    <source>
        <dbReference type="EMBL" id="SDB19389.1"/>
    </source>
</evidence>
<reference evidence="2 3" key="1">
    <citation type="submission" date="2016-10" db="EMBL/GenBank/DDBJ databases">
        <authorList>
            <person name="de Groot N.N."/>
        </authorList>
    </citation>
    <scope>NUCLEOTIDE SEQUENCE [LARGE SCALE GENOMIC DNA]</scope>
    <source>
        <strain evidence="2 3">DSM 3217</strain>
    </source>
</reference>
<name>A0A1G6BFL4_EUBOX</name>
<dbReference type="InterPro" id="IPR043770">
    <property type="entry name" value="DUF5716_C"/>
</dbReference>
<dbReference type="Proteomes" id="UP000199228">
    <property type="component" value="Unassembled WGS sequence"/>
</dbReference>
<dbReference type="STRING" id="1732.SAMN02910417_01447"/>
<dbReference type="RefSeq" id="WP_090173692.1">
    <property type="nucleotide sequence ID" value="NZ_FMXR01000010.1"/>
</dbReference>
<sequence length="425" mass="48690">MQQTITQSEKNELNEVPIIGIDINNENAVVSYYMPGMDEPETISTVAGEEKYLIPALLYREVQEEMWLFGHRASKASKEGIGLSYRNLLDQAYKNETIPLAGNEMESWEMLGIFFERILYLPKMQGVDVEHAQVVLTVQKLNMERSEVLKKAMEKAGVSRKRLVLTDYMECFYAFTFHQTEDRRLHDVVLYQYDGSKLKQGYLTKNVNTIPRTVEIEKKEFYELASLRTNEEKDAAFTKLLHYELDGRNISTIYLVGEGFETGFMNQSLEVLCHNRKVYLGKNLFSTGACYYELLKREEWPYIYIGDSSMKMNLAIEARIRGKQELITLVNAGDNCYSTYCACDILLGDEPFIDIYQQNPDGSGEKITSLELANLPKRPPRATKVHMEIRPTSGSSVNVMIEDKGLGEMYPASGKKWKYQLACEG</sequence>
<keyword evidence="3" id="KW-1185">Reference proteome</keyword>
<proteinExistence type="predicted"/>
<evidence type="ECO:0000259" key="1">
    <source>
        <dbReference type="Pfam" id="PF18980"/>
    </source>
</evidence>
<evidence type="ECO:0000313" key="3">
    <source>
        <dbReference type="Proteomes" id="UP000199228"/>
    </source>
</evidence>
<dbReference type="EMBL" id="FMXR01000010">
    <property type="protein sequence ID" value="SDB19389.1"/>
    <property type="molecule type" value="Genomic_DNA"/>
</dbReference>
<gene>
    <name evidence="2" type="ORF">SAMN02910417_01447</name>
</gene>
<dbReference type="AlphaFoldDB" id="A0A1G6BFL4"/>
<organism evidence="2 3">
    <name type="scientific">Eubacterium oxidoreducens</name>
    <dbReference type="NCBI Taxonomy" id="1732"/>
    <lineage>
        <taxon>Bacteria</taxon>
        <taxon>Bacillati</taxon>
        <taxon>Bacillota</taxon>
        <taxon>Clostridia</taxon>
        <taxon>Eubacteriales</taxon>
        <taxon>Eubacteriaceae</taxon>
        <taxon>Eubacterium</taxon>
    </lineage>
</organism>
<feature type="domain" description="DUF5716" evidence="1">
    <location>
        <begin position="133"/>
        <end position="421"/>
    </location>
</feature>
<dbReference type="Pfam" id="PF18980">
    <property type="entry name" value="DUF5716_C"/>
    <property type="match status" value="1"/>
</dbReference>
<protein>
    <recommendedName>
        <fullName evidence="1">DUF5716 domain-containing protein</fullName>
    </recommendedName>
</protein>
<dbReference type="OrthoDB" id="1918132at2"/>